<sequence length="432" mass="45249">MSGKPLSQPGGAEPLWTRSFIVLTISYFLMFMCLQMLLSPFPSYVKDRFAPGDVALSLVTSLFALTAIAARFATAALMKRISKTGLLYTSLGISVAATLAYPLADSLGSLLALRMLFGIGFGMGSTVMPTLVSRIIPTRRMGEGIGYFGLSTSLAMSFGPMIGLALLDGFGFGVLTVWGAVAAAAVIPLLAITRAAGVSSQAESSKRSAVEVQRAAGNASGGVRQREEPPSTGLAGRLWLPLTLNTLLSSCYGGILSFLALYGRDIGLANIGLFFLFNALTVLAVRPVSGWLYDTRGHAVVLVPAAMVLVASLGLLSYTHSMVMLMSSALLFGLGYGAVQPTVQAWMLGGSPRSSHGLINSLFYNSIDLGVAVGSMGLGVVAAATSYAVMYRFSAGIMLLFLVLYLAVAVAGGRLRKRLGETELAAPVRTEP</sequence>
<keyword evidence="2" id="KW-1185">Reference proteome</keyword>
<dbReference type="EMBL" id="JBJURJ010000002">
    <property type="protein sequence ID" value="MFM9327378.1"/>
    <property type="molecule type" value="Genomic_DNA"/>
</dbReference>
<evidence type="ECO:0000313" key="2">
    <source>
        <dbReference type="Proteomes" id="UP001631969"/>
    </source>
</evidence>
<organism evidence="1 2">
    <name type="scientific">Paenibacillus mesotrionivorans</name>
    <dbReference type="NCBI Taxonomy" id="3160968"/>
    <lineage>
        <taxon>Bacteria</taxon>
        <taxon>Bacillati</taxon>
        <taxon>Bacillota</taxon>
        <taxon>Bacilli</taxon>
        <taxon>Bacillales</taxon>
        <taxon>Paenibacillaceae</taxon>
        <taxon>Paenibacillus</taxon>
    </lineage>
</organism>
<accession>A0ACC7NRV6</accession>
<protein>
    <submittedName>
        <fullName evidence="1">MFS transporter</fullName>
    </submittedName>
</protein>
<name>A0ACC7NRV6_9BACL</name>
<proteinExistence type="predicted"/>
<dbReference type="Proteomes" id="UP001631969">
    <property type="component" value="Unassembled WGS sequence"/>
</dbReference>
<comment type="caution">
    <text evidence="1">The sequence shown here is derived from an EMBL/GenBank/DDBJ whole genome shotgun (WGS) entry which is preliminary data.</text>
</comment>
<gene>
    <name evidence="1" type="ORF">ACI1P1_03595</name>
</gene>
<evidence type="ECO:0000313" key="1">
    <source>
        <dbReference type="EMBL" id="MFM9327378.1"/>
    </source>
</evidence>
<reference evidence="1" key="1">
    <citation type="submission" date="2024-12" db="EMBL/GenBank/DDBJ databases">
        <authorList>
            <person name="Wu N."/>
        </authorList>
    </citation>
    <scope>NUCLEOTIDE SEQUENCE</scope>
    <source>
        <strain evidence="1">P15</strain>
    </source>
</reference>